<dbReference type="AlphaFoldDB" id="A0A0B5KHQ0"/>
<dbReference type="Gene3D" id="3.40.190.10">
    <property type="entry name" value="Periplasmic binding protein-like II"/>
    <property type="match status" value="2"/>
</dbReference>
<dbReference type="Proteomes" id="UP000218102">
    <property type="component" value="Unassembled WGS sequence"/>
</dbReference>
<dbReference type="InterPro" id="IPR005119">
    <property type="entry name" value="LysR_subst-bd"/>
</dbReference>
<accession>A0A0B5KHQ0</accession>
<dbReference type="RefSeq" id="WP_041505980.1">
    <property type="nucleotide sequence ID" value="NZ_CP010359.1"/>
</dbReference>
<dbReference type="SUPFAM" id="SSF53850">
    <property type="entry name" value="Periplasmic binding protein-like II"/>
    <property type="match status" value="1"/>
</dbReference>
<dbReference type="EMBL" id="NTME01000030">
    <property type="protein sequence ID" value="PBJ93338.1"/>
    <property type="molecule type" value="Genomic_DNA"/>
</dbReference>
<keyword evidence="4" id="KW-0804">Transcription</keyword>
<dbReference type="PROSITE" id="PS50931">
    <property type="entry name" value="HTH_LYSR"/>
    <property type="match status" value="1"/>
</dbReference>
<evidence type="ECO:0000256" key="3">
    <source>
        <dbReference type="ARBA" id="ARBA00023125"/>
    </source>
</evidence>
<sequence length="285" mass="30558">MDIQNLESLISVVECGSIAGAAKKANVSAAAISLRIRNMEKHLGCALFNREAHAIRPTDKLLVLMPRIRCIVEHASQLRNDLNADTLTGELRIGAISTALTGLVPAALEHLSSSAPNLKLTITPGDSKLLHDKLINQELDTAILVTPPFKTAKSLRMLTLRSEPLCLLAPATASRAEAHAMLATGPYIRYAVDSWGGLITQRYLDDLGLAPNVACDLDALEAISLLVSLGQGVSLVPQWPSLLEQSPNALVLAEEPRYCRDIVLAYSAGHHRTSAIKLLASVLMA</sequence>
<dbReference type="KEGG" id="ppj:RK21_02184"/>
<evidence type="ECO:0000313" key="6">
    <source>
        <dbReference type="Proteomes" id="UP000218102"/>
    </source>
</evidence>
<evidence type="ECO:0000256" key="4">
    <source>
        <dbReference type="ARBA" id="ARBA00023163"/>
    </source>
</evidence>
<dbReference type="GO" id="GO:0003700">
    <property type="term" value="F:DNA-binding transcription factor activity"/>
    <property type="evidence" value="ECO:0007669"/>
    <property type="project" value="InterPro"/>
</dbReference>
<reference evidence="5 6" key="1">
    <citation type="submission" date="2017-09" db="EMBL/GenBank/DDBJ databases">
        <authorList>
            <person name="Ehlers B."/>
            <person name="Leendertz F.H."/>
        </authorList>
    </citation>
    <scope>NUCLEOTIDE SEQUENCE [LARGE SCALE GENOMIC DNA]</scope>
    <source>
        <strain evidence="5 6">DJ-1</strain>
    </source>
</reference>
<name>A0A0B5KHQ0_PSEDL</name>
<keyword evidence="3" id="KW-0238">DNA-binding</keyword>
<evidence type="ECO:0000256" key="2">
    <source>
        <dbReference type="ARBA" id="ARBA00023015"/>
    </source>
</evidence>
<dbReference type="PANTHER" id="PTHR30126:SF94">
    <property type="entry name" value="LYSR FAMILY TRANSCRIPTIONAL REGULATOR"/>
    <property type="match status" value="1"/>
</dbReference>
<dbReference type="InterPro" id="IPR036388">
    <property type="entry name" value="WH-like_DNA-bd_sf"/>
</dbReference>
<dbReference type="Gene3D" id="1.10.10.10">
    <property type="entry name" value="Winged helix-like DNA-binding domain superfamily/Winged helix DNA-binding domain"/>
    <property type="match status" value="1"/>
</dbReference>
<comment type="caution">
    <text evidence="5">The sequence shown here is derived from an EMBL/GenBank/DDBJ whole genome shotgun (WGS) entry which is preliminary data.</text>
</comment>
<dbReference type="InterPro" id="IPR000847">
    <property type="entry name" value="LysR_HTH_N"/>
</dbReference>
<organism evidence="5 6">
    <name type="scientific">Pseudomonas plecoglossicida</name>
    <dbReference type="NCBI Taxonomy" id="70775"/>
    <lineage>
        <taxon>Bacteria</taxon>
        <taxon>Pseudomonadati</taxon>
        <taxon>Pseudomonadota</taxon>
        <taxon>Gammaproteobacteria</taxon>
        <taxon>Pseudomonadales</taxon>
        <taxon>Pseudomonadaceae</taxon>
        <taxon>Pseudomonas</taxon>
    </lineage>
</organism>
<proteinExistence type="inferred from homology"/>
<gene>
    <name evidence="5" type="ORF">CMV24_22300</name>
</gene>
<dbReference type="GO" id="GO:0000976">
    <property type="term" value="F:transcription cis-regulatory region binding"/>
    <property type="evidence" value="ECO:0007669"/>
    <property type="project" value="TreeGrafter"/>
</dbReference>
<dbReference type="InterPro" id="IPR036390">
    <property type="entry name" value="WH_DNA-bd_sf"/>
</dbReference>
<dbReference type="Pfam" id="PF00126">
    <property type="entry name" value="HTH_1"/>
    <property type="match status" value="1"/>
</dbReference>
<evidence type="ECO:0000256" key="1">
    <source>
        <dbReference type="ARBA" id="ARBA00009437"/>
    </source>
</evidence>
<evidence type="ECO:0000313" key="5">
    <source>
        <dbReference type="EMBL" id="PBJ93338.1"/>
    </source>
</evidence>
<comment type="similarity">
    <text evidence="1">Belongs to the LysR transcriptional regulatory family.</text>
</comment>
<dbReference type="SUPFAM" id="SSF46785">
    <property type="entry name" value="Winged helix' DNA-binding domain"/>
    <property type="match status" value="1"/>
</dbReference>
<dbReference type="Pfam" id="PF03466">
    <property type="entry name" value="LysR_substrate"/>
    <property type="match status" value="1"/>
</dbReference>
<keyword evidence="2" id="KW-0805">Transcription regulation</keyword>
<protein>
    <submittedName>
        <fullName evidence="5">LysR family transcriptional regulator</fullName>
    </submittedName>
</protein>
<dbReference type="PANTHER" id="PTHR30126">
    <property type="entry name" value="HTH-TYPE TRANSCRIPTIONAL REGULATOR"/>
    <property type="match status" value="1"/>
</dbReference>